<dbReference type="AlphaFoldDB" id="A0A921JHD5"/>
<comment type="pathway">
    <text evidence="1">Lipid metabolism.</text>
</comment>
<dbReference type="InterPro" id="IPR002123">
    <property type="entry name" value="Plipid/glycerol_acylTrfase"/>
</dbReference>
<protein>
    <submittedName>
        <fullName evidence="5">1-acyl-sn-glycerol-3-phosphate acyltransferase</fullName>
    </submittedName>
</protein>
<evidence type="ECO:0000256" key="1">
    <source>
        <dbReference type="ARBA" id="ARBA00005189"/>
    </source>
</evidence>
<accession>A0A921JHD5</accession>
<dbReference type="Pfam" id="PF01553">
    <property type="entry name" value="Acyltransferase"/>
    <property type="match status" value="1"/>
</dbReference>
<evidence type="ECO:0000256" key="3">
    <source>
        <dbReference type="ARBA" id="ARBA00023315"/>
    </source>
</evidence>
<keyword evidence="2" id="KW-0808">Transferase</keyword>
<dbReference type="GO" id="GO:0006654">
    <property type="term" value="P:phosphatidic acid biosynthetic process"/>
    <property type="evidence" value="ECO:0007669"/>
    <property type="project" value="TreeGrafter"/>
</dbReference>
<reference evidence="5" key="2">
    <citation type="submission" date="2021-09" db="EMBL/GenBank/DDBJ databases">
        <authorList>
            <person name="Gilroy R."/>
        </authorList>
    </citation>
    <scope>NUCLEOTIDE SEQUENCE</scope>
    <source>
        <strain evidence="5">4100</strain>
    </source>
</reference>
<evidence type="ECO:0000259" key="4">
    <source>
        <dbReference type="SMART" id="SM00563"/>
    </source>
</evidence>
<feature type="domain" description="Phospholipid/glycerol acyltransferase" evidence="4">
    <location>
        <begin position="26"/>
        <end position="136"/>
    </location>
</feature>
<dbReference type="EMBL" id="DYXT01000017">
    <property type="protein sequence ID" value="HJE38605.1"/>
    <property type="molecule type" value="Genomic_DNA"/>
</dbReference>
<dbReference type="PANTHER" id="PTHR10434:SF9">
    <property type="entry name" value="PHOSPHOLIPID_GLYCEROL ACYLTRANSFERASE DOMAIN-CONTAINING PROTEIN"/>
    <property type="match status" value="1"/>
</dbReference>
<sequence>MNLCGFILKMFGWEVSITVPDFPRCIICVAPHTSNWDFVLGKLAYASVGRKAGFLMKSSWFFFPLGCLFRAIGGIPVERKNKSVSLVEVLTERLRAASRLAIAITPEGTRSRTDRWHTGFLAIARNAGIPVVLGVLDYGAKRILIETVYGPSGDTEADIRAIKDYYKPFTARYPDKFSTDDPSTL</sequence>
<organism evidence="5 6">
    <name type="scientific">Candidatus Amulumruptor caecigallinarius</name>
    <dbReference type="NCBI Taxonomy" id="2109911"/>
    <lineage>
        <taxon>Bacteria</taxon>
        <taxon>Pseudomonadati</taxon>
        <taxon>Bacteroidota</taxon>
        <taxon>Bacteroidia</taxon>
        <taxon>Bacteroidales</taxon>
        <taxon>Muribaculaceae</taxon>
        <taxon>Candidatus Amulumruptor</taxon>
    </lineage>
</organism>
<dbReference type="PANTHER" id="PTHR10434">
    <property type="entry name" value="1-ACYL-SN-GLYCEROL-3-PHOSPHATE ACYLTRANSFERASE"/>
    <property type="match status" value="1"/>
</dbReference>
<comment type="caution">
    <text evidence="5">The sequence shown here is derived from an EMBL/GenBank/DDBJ whole genome shotgun (WGS) entry which is preliminary data.</text>
</comment>
<dbReference type="Proteomes" id="UP000711407">
    <property type="component" value="Unassembled WGS sequence"/>
</dbReference>
<gene>
    <name evidence="5" type="ORF">K8V47_02430</name>
</gene>
<evidence type="ECO:0000313" key="6">
    <source>
        <dbReference type="Proteomes" id="UP000711407"/>
    </source>
</evidence>
<dbReference type="GO" id="GO:0003841">
    <property type="term" value="F:1-acylglycerol-3-phosphate O-acyltransferase activity"/>
    <property type="evidence" value="ECO:0007669"/>
    <property type="project" value="TreeGrafter"/>
</dbReference>
<reference evidence="5" key="1">
    <citation type="journal article" date="2021" name="PeerJ">
        <title>Extensive microbial diversity within the chicken gut microbiome revealed by metagenomics and culture.</title>
        <authorList>
            <person name="Gilroy R."/>
            <person name="Ravi A."/>
            <person name="Getino M."/>
            <person name="Pursley I."/>
            <person name="Horton D.L."/>
            <person name="Alikhan N.F."/>
            <person name="Baker D."/>
            <person name="Gharbi K."/>
            <person name="Hall N."/>
            <person name="Watson M."/>
            <person name="Adriaenssens E.M."/>
            <person name="Foster-Nyarko E."/>
            <person name="Jarju S."/>
            <person name="Secka A."/>
            <person name="Antonio M."/>
            <person name="Oren A."/>
            <person name="Chaudhuri R.R."/>
            <person name="La Ragione R."/>
            <person name="Hildebrand F."/>
            <person name="Pallen M.J."/>
        </authorList>
    </citation>
    <scope>NUCLEOTIDE SEQUENCE</scope>
    <source>
        <strain evidence="5">4100</strain>
    </source>
</reference>
<name>A0A921JHD5_9BACT</name>
<evidence type="ECO:0000313" key="5">
    <source>
        <dbReference type="EMBL" id="HJE38605.1"/>
    </source>
</evidence>
<evidence type="ECO:0000256" key="2">
    <source>
        <dbReference type="ARBA" id="ARBA00022679"/>
    </source>
</evidence>
<keyword evidence="3 5" id="KW-0012">Acyltransferase</keyword>
<dbReference type="SUPFAM" id="SSF69593">
    <property type="entry name" value="Glycerol-3-phosphate (1)-acyltransferase"/>
    <property type="match status" value="1"/>
</dbReference>
<proteinExistence type="predicted"/>
<dbReference type="SMART" id="SM00563">
    <property type="entry name" value="PlsC"/>
    <property type="match status" value="1"/>
</dbReference>